<keyword evidence="2 8" id="KW-0819">tRNA processing</keyword>
<comment type="cofactor">
    <cofactor evidence="8">
        <name>Zn(2+)</name>
        <dbReference type="ChEBI" id="CHEBI:29105"/>
    </cofactor>
    <text evidence="8">Binds 2 Zn(2+) ions.</text>
</comment>
<evidence type="ECO:0000256" key="3">
    <source>
        <dbReference type="ARBA" id="ARBA00022722"/>
    </source>
</evidence>
<evidence type="ECO:0000313" key="11">
    <source>
        <dbReference type="Proteomes" id="UP000177701"/>
    </source>
</evidence>
<feature type="binding site" evidence="8">
    <location>
        <position position="216"/>
    </location>
    <ligand>
        <name>Zn(2+)</name>
        <dbReference type="ChEBI" id="CHEBI:29105"/>
        <label>1</label>
        <note>catalytic</note>
    </ligand>
</feature>
<dbReference type="Gene3D" id="3.60.15.10">
    <property type="entry name" value="Ribonuclease Z/Hydroxyacylglutathione hydrolase-like"/>
    <property type="match status" value="1"/>
</dbReference>
<dbReference type="STRING" id="1797291.A2V47_01665"/>
<evidence type="ECO:0000256" key="6">
    <source>
        <dbReference type="ARBA" id="ARBA00022801"/>
    </source>
</evidence>
<name>A0A1F5AAG8_9BACT</name>
<dbReference type="NCBIfam" id="TIGR02651">
    <property type="entry name" value="RNase_Z"/>
    <property type="match status" value="1"/>
</dbReference>
<gene>
    <name evidence="8" type="primary">rnz</name>
    <name evidence="10" type="ORF">A2V47_01665</name>
</gene>
<protein>
    <recommendedName>
        <fullName evidence="8">Ribonuclease Z</fullName>
        <shortName evidence="8">RNase Z</shortName>
        <ecNumber evidence="8">3.1.26.11</ecNumber>
    </recommendedName>
    <alternativeName>
        <fullName evidence="8">tRNA 3 endonuclease</fullName>
    </alternativeName>
    <alternativeName>
        <fullName evidence="8">tRNase Z</fullName>
    </alternativeName>
</protein>
<comment type="catalytic activity">
    <reaction evidence="8">
        <text>Endonucleolytic cleavage of RNA, removing extra 3' nucleotides from tRNA precursor, generating 3' termini of tRNAs. A 3'-hydroxy group is left at the tRNA terminus and a 5'-phosphoryl group is left at the trailer molecule.</text>
        <dbReference type="EC" id="3.1.26.11"/>
    </reaction>
</comment>
<keyword evidence="7 8" id="KW-0862">Zinc</keyword>
<keyword evidence="6 8" id="KW-0378">Hydrolase</keyword>
<dbReference type="GO" id="GO:0042781">
    <property type="term" value="F:3'-tRNA processing endoribonuclease activity"/>
    <property type="evidence" value="ECO:0007669"/>
    <property type="project" value="UniProtKB-UniRule"/>
</dbReference>
<accession>A0A1F5AAG8</accession>
<evidence type="ECO:0000256" key="4">
    <source>
        <dbReference type="ARBA" id="ARBA00022723"/>
    </source>
</evidence>
<evidence type="ECO:0000259" key="9">
    <source>
        <dbReference type="Pfam" id="PF12706"/>
    </source>
</evidence>
<organism evidence="10 11">
    <name type="scientific">Candidatus Sediminicultor quintus</name>
    <dbReference type="NCBI Taxonomy" id="1797291"/>
    <lineage>
        <taxon>Bacteria</taxon>
        <taxon>Pseudomonadati</taxon>
        <taxon>Atribacterota</taxon>
        <taxon>Candidatus Phoenicimicrobiia</taxon>
        <taxon>Candidatus Pheonicimicrobiales</taxon>
        <taxon>Candidatus Phoenicimicrobiaceae</taxon>
        <taxon>Candidatus Sediminicultor</taxon>
    </lineage>
</organism>
<feature type="binding site" evidence="8">
    <location>
        <position position="64"/>
    </location>
    <ligand>
        <name>Zn(2+)</name>
        <dbReference type="ChEBI" id="CHEBI:29105"/>
        <label>1</label>
        <note>catalytic</note>
    </ligand>
</feature>
<dbReference type="NCBIfam" id="NF000801">
    <property type="entry name" value="PRK00055.1-3"/>
    <property type="match status" value="1"/>
</dbReference>
<evidence type="ECO:0000256" key="1">
    <source>
        <dbReference type="ARBA" id="ARBA00011738"/>
    </source>
</evidence>
<dbReference type="EMBL" id="MEYH01000053">
    <property type="protein sequence ID" value="OGD15550.1"/>
    <property type="molecule type" value="Genomic_DNA"/>
</dbReference>
<reference evidence="10 11" key="1">
    <citation type="journal article" date="2016" name="Nat. Commun.">
        <title>Thousands of microbial genomes shed light on interconnected biogeochemical processes in an aquifer system.</title>
        <authorList>
            <person name="Anantharaman K."/>
            <person name="Brown C.T."/>
            <person name="Hug L.A."/>
            <person name="Sharon I."/>
            <person name="Castelle C.J."/>
            <person name="Probst A.J."/>
            <person name="Thomas B.C."/>
            <person name="Singh A."/>
            <person name="Wilkins M.J."/>
            <person name="Karaoz U."/>
            <person name="Brodie E.L."/>
            <person name="Williams K.H."/>
            <person name="Hubbard S.S."/>
            <person name="Banfield J.F."/>
        </authorList>
    </citation>
    <scope>NUCLEOTIDE SEQUENCE [LARGE SCALE GENOMIC DNA]</scope>
</reference>
<dbReference type="EC" id="3.1.26.11" evidence="8"/>
<keyword evidence="5 8" id="KW-0255">Endonuclease</keyword>
<dbReference type="Pfam" id="PF12706">
    <property type="entry name" value="Lactamase_B_2"/>
    <property type="match status" value="1"/>
</dbReference>
<dbReference type="Pfam" id="PF23023">
    <property type="entry name" value="Anti-Pycsar_Apyc1"/>
    <property type="match status" value="1"/>
</dbReference>
<feature type="binding site" evidence="8">
    <location>
        <position position="62"/>
    </location>
    <ligand>
        <name>Zn(2+)</name>
        <dbReference type="ChEBI" id="CHEBI:29105"/>
        <label>1</label>
        <note>catalytic</note>
    </ligand>
</feature>
<comment type="function">
    <text evidence="8">Zinc phosphodiesterase, which displays some tRNA 3'-processing endonuclease activity. Probably involved in tRNA maturation, by removing a 3'-trailer from precursor tRNA.</text>
</comment>
<comment type="similarity">
    <text evidence="8">Belongs to the RNase Z family.</text>
</comment>
<feature type="binding site" evidence="8">
    <location>
        <position position="145"/>
    </location>
    <ligand>
        <name>Zn(2+)</name>
        <dbReference type="ChEBI" id="CHEBI:29105"/>
        <label>1</label>
        <note>catalytic</note>
    </ligand>
</feature>
<evidence type="ECO:0000256" key="8">
    <source>
        <dbReference type="HAMAP-Rule" id="MF_01818"/>
    </source>
</evidence>
<proteinExistence type="inferred from homology"/>
<feature type="active site" description="Proton acceptor" evidence="8">
    <location>
        <position position="66"/>
    </location>
</feature>
<dbReference type="FunFam" id="3.60.15.10:FF:000002">
    <property type="entry name" value="Ribonuclease Z"/>
    <property type="match status" value="1"/>
</dbReference>
<dbReference type="SUPFAM" id="SSF56281">
    <property type="entry name" value="Metallo-hydrolase/oxidoreductase"/>
    <property type="match status" value="1"/>
</dbReference>
<feature type="domain" description="Metallo-beta-lactamase" evidence="9">
    <location>
        <begin position="206"/>
        <end position="275"/>
    </location>
</feature>
<evidence type="ECO:0000256" key="5">
    <source>
        <dbReference type="ARBA" id="ARBA00022759"/>
    </source>
</evidence>
<dbReference type="InterPro" id="IPR036866">
    <property type="entry name" value="RibonucZ/Hydroxyglut_hydro"/>
</dbReference>
<sequence length="314" mass="35779">MKVIFLGTSSGMPTLKRNVSSIALVFIQKNKLWLWDCGESTQQQIQKTSLKLSKLEKIFISHLHGDHVFGLPGLLASRGLRGGKNQQKVQIFGPEDLDIYLKETLSITKTYIPYDIEIKIIPPNLSAGIIWEDEEYTVRYTEVNHNIKTYAYSVEEKKDRSHFLIDKARRLNIPPGPIYRTLKEGKTVELPNGRIFQGENFLNKIEKGRKIVFCGDTTYCENLLQLAKGADLLIHETTFSQQEEDLAKRNFHSTTTMAARVAKEAQVKQLILTHISPRYSSNNKLTITESGLLVEAQSVFPDTILAEDFMEYEI</sequence>
<feature type="binding site" evidence="8">
    <location>
        <position position="67"/>
    </location>
    <ligand>
        <name>Zn(2+)</name>
        <dbReference type="ChEBI" id="CHEBI:29105"/>
        <label>2</label>
        <note>catalytic</note>
    </ligand>
</feature>
<comment type="subunit">
    <text evidence="1 8">Homodimer.</text>
</comment>
<evidence type="ECO:0000256" key="7">
    <source>
        <dbReference type="ARBA" id="ARBA00022833"/>
    </source>
</evidence>
<evidence type="ECO:0000313" key="10">
    <source>
        <dbReference type="EMBL" id="OGD15550.1"/>
    </source>
</evidence>
<dbReference type="InterPro" id="IPR013471">
    <property type="entry name" value="RNase_Z/BN"/>
</dbReference>
<feature type="binding site" evidence="8">
    <location>
        <position position="216"/>
    </location>
    <ligand>
        <name>Zn(2+)</name>
        <dbReference type="ChEBI" id="CHEBI:29105"/>
        <label>2</label>
        <note>catalytic</note>
    </ligand>
</feature>
<dbReference type="GO" id="GO:0008270">
    <property type="term" value="F:zinc ion binding"/>
    <property type="evidence" value="ECO:0007669"/>
    <property type="project" value="UniProtKB-UniRule"/>
</dbReference>
<dbReference type="HAMAP" id="MF_01818">
    <property type="entry name" value="RNase_Z_BN"/>
    <property type="match status" value="1"/>
</dbReference>
<dbReference type="Proteomes" id="UP000177701">
    <property type="component" value="Unassembled WGS sequence"/>
</dbReference>
<dbReference type="GO" id="GO:0042802">
    <property type="term" value="F:identical protein binding"/>
    <property type="evidence" value="ECO:0007669"/>
    <property type="project" value="UniProtKB-ARBA"/>
</dbReference>
<evidence type="ECO:0000256" key="2">
    <source>
        <dbReference type="ARBA" id="ARBA00022694"/>
    </source>
</evidence>
<keyword evidence="3 8" id="KW-0540">Nuclease</keyword>
<dbReference type="PANTHER" id="PTHR46018:SF2">
    <property type="entry name" value="ZINC PHOSPHODIESTERASE ELAC PROTEIN 1"/>
    <property type="match status" value="1"/>
</dbReference>
<dbReference type="CDD" id="cd07717">
    <property type="entry name" value="RNaseZ_ZiPD-like_MBL-fold"/>
    <property type="match status" value="1"/>
</dbReference>
<feature type="binding site" evidence="8">
    <location>
        <position position="66"/>
    </location>
    <ligand>
        <name>Zn(2+)</name>
        <dbReference type="ChEBI" id="CHEBI:29105"/>
        <label>2</label>
        <note>catalytic</note>
    </ligand>
</feature>
<dbReference type="AlphaFoldDB" id="A0A1F5AAG8"/>
<comment type="caution">
    <text evidence="10">The sequence shown here is derived from an EMBL/GenBank/DDBJ whole genome shotgun (WGS) entry which is preliminary data.</text>
</comment>
<keyword evidence="4 8" id="KW-0479">Metal-binding</keyword>
<feature type="binding site" evidence="8">
    <location>
        <position position="274"/>
    </location>
    <ligand>
        <name>Zn(2+)</name>
        <dbReference type="ChEBI" id="CHEBI:29105"/>
        <label>2</label>
        <note>catalytic</note>
    </ligand>
</feature>
<dbReference type="InterPro" id="IPR001279">
    <property type="entry name" value="Metallo-B-lactamas"/>
</dbReference>
<dbReference type="PANTHER" id="PTHR46018">
    <property type="entry name" value="ZINC PHOSPHODIESTERASE ELAC PROTEIN 1"/>
    <property type="match status" value="1"/>
</dbReference>